<gene>
    <name evidence="1" type="ORF">HYZ11_00530</name>
</gene>
<sequence>MGAANLTGGPAGCGFGVNRGRAVPRDKWVPRDQELAGALAREDYKSEPWWAGWKRFSHAGVVSLDLLSINQDNREGGRVAKQVADLLWDLFNRHRAVLEDLNQGYPYL</sequence>
<comment type="caution">
    <text evidence="1">The sequence shown here is derived from an EMBL/GenBank/DDBJ whole genome shotgun (WGS) entry which is preliminary data.</text>
</comment>
<proteinExistence type="predicted"/>
<dbReference type="Proteomes" id="UP000782312">
    <property type="component" value="Unassembled WGS sequence"/>
</dbReference>
<reference evidence="1" key="1">
    <citation type="submission" date="2020-07" db="EMBL/GenBank/DDBJ databases">
        <title>Huge and variable diversity of episymbiotic CPR bacteria and DPANN archaea in groundwater ecosystems.</title>
        <authorList>
            <person name="He C.Y."/>
            <person name="Keren R."/>
            <person name="Whittaker M."/>
            <person name="Farag I.F."/>
            <person name="Doudna J."/>
            <person name="Cate J.H.D."/>
            <person name="Banfield J.F."/>
        </authorList>
    </citation>
    <scope>NUCLEOTIDE SEQUENCE</scope>
    <source>
        <strain evidence="1">NC_groundwater_763_Ag_S-0.2um_68_21</strain>
    </source>
</reference>
<name>A0A932HUU5_UNCTE</name>
<dbReference type="EMBL" id="JACPUR010000001">
    <property type="protein sequence ID" value="MBI3126074.1"/>
    <property type="molecule type" value="Genomic_DNA"/>
</dbReference>
<dbReference type="AlphaFoldDB" id="A0A932HUU5"/>
<organism evidence="1 2">
    <name type="scientific">Tectimicrobiota bacterium</name>
    <dbReference type="NCBI Taxonomy" id="2528274"/>
    <lineage>
        <taxon>Bacteria</taxon>
        <taxon>Pseudomonadati</taxon>
        <taxon>Nitrospinota/Tectimicrobiota group</taxon>
        <taxon>Candidatus Tectimicrobiota</taxon>
    </lineage>
</organism>
<accession>A0A932HUU5</accession>
<evidence type="ECO:0000313" key="1">
    <source>
        <dbReference type="EMBL" id="MBI3126074.1"/>
    </source>
</evidence>
<protein>
    <submittedName>
        <fullName evidence="1">Uncharacterized protein</fullName>
    </submittedName>
</protein>
<evidence type="ECO:0000313" key="2">
    <source>
        <dbReference type="Proteomes" id="UP000782312"/>
    </source>
</evidence>